<dbReference type="Proteomes" id="UP001596540">
    <property type="component" value="Unassembled WGS sequence"/>
</dbReference>
<dbReference type="RefSeq" id="WP_379873440.1">
    <property type="nucleotide sequence ID" value="NZ_JBHTBH010000014.1"/>
</dbReference>
<feature type="domain" description="DNA-binding phage zinc finger" evidence="1">
    <location>
        <begin position="138"/>
        <end position="184"/>
    </location>
</feature>
<dbReference type="Pfam" id="PF24623">
    <property type="entry name" value="Phage_zn_bind_8"/>
    <property type="match status" value="1"/>
</dbReference>
<evidence type="ECO:0000259" key="1">
    <source>
        <dbReference type="Pfam" id="PF24623"/>
    </source>
</evidence>
<accession>A0ABW2KNB0</accession>
<dbReference type="EMBL" id="JBHTBH010000014">
    <property type="protein sequence ID" value="MFC7330793.1"/>
    <property type="molecule type" value="Genomic_DNA"/>
</dbReference>
<name>A0ABW2KNB0_9ACTN</name>
<proteinExistence type="predicted"/>
<evidence type="ECO:0000313" key="2">
    <source>
        <dbReference type="EMBL" id="MFC7330793.1"/>
    </source>
</evidence>
<keyword evidence="3" id="KW-1185">Reference proteome</keyword>
<organism evidence="2 3">
    <name type="scientific">Marinactinospora rubrisoli</name>
    <dbReference type="NCBI Taxonomy" id="2715399"/>
    <lineage>
        <taxon>Bacteria</taxon>
        <taxon>Bacillati</taxon>
        <taxon>Actinomycetota</taxon>
        <taxon>Actinomycetes</taxon>
        <taxon>Streptosporangiales</taxon>
        <taxon>Nocardiopsidaceae</taxon>
        <taxon>Marinactinospora</taxon>
    </lineage>
</organism>
<protein>
    <recommendedName>
        <fullName evidence="1">DNA-binding phage zinc finger domain-containing protein</fullName>
    </recommendedName>
</protein>
<reference evidence="3" key="1">
    <citation type="journal article" date="2019" name="Int. J. Syst. Evol. Microbiol.">
        <title>The Global Catalogue of Microorganisms (GCM) 10K type strain sequencing project: providing services to taxonomists for standard genome sequencing and annotation.</title>
        <authorList>
            <consortium name="The Broad Institute Genomics Platform"/>
            <consortium name="The Broad Institute Genome Sequencing Center for Infectious Disease"/>
            <person name="Wu L."/>
            <person name="Ma J."/>
        </authorList>
    </citation>
    <scope>NUCLEOTIDE SEQUENCE [LARGE SCALE GENOMIC DNA]</scope>
    <source>
        <strain evidence="3">CGMCC 4.7382</strain>
    </source>
</reference>
<sequence length="241" mass="26208">MTPTEATTLARLARAACPQQHFDEFTPDIWFDLLGDIGFDDAKQGLLAATRTRAFVSPAEIRAEVKKIRAERMKNSDLALPPAHPDARDYSQQFRAQLRALADGKRVDEVLALEPGSVDAVPPTGVYAEARGADYVRRRTALSVPCRICGMDALRPCRVVGVGRRDMPTGYHQERLDEALRLIADGDPEPAAEPDQPAPVTAVHRAKWCGKCNQDTRTVPTPDLTARVPCPACGTESAPAA</sequence>
<dbReference type="InterPro" id="IPR056911">
    <property type="entry name" value="Phage_Znf_bind_put"/>
</dbReference>
<evidence type="ECO:0000313" key="3">
    <source>
        <dbReference type="Proteomes" id="UP001596540"/>
    </source>
</evidence>
<gene>
    <name evidence="2" type="ORF">ACFQRF_23960</name>
</gene>
<comment type="caution">
    <text evidence="2">The sequence shown here is derived from an EMBL/GenBank/DDBJ whole genome shotgun (WGS) entry which is preliminary data.</text>
</comment>